<dbReference type="Pfam" id="PF01321">
    <property type="entry name" value="Creatinase_N"/>
    <property type="match status" value="1"/>
</dbReference>
<dbReference type="Pfam" id="PF00557">
    <property type="entry name" value="Peptidase_M24"/>
    <property type="match status" value="1"/>
</dbReference>
<evidence type="ECO:0000256" key="1">
    <source>
        <dbReference type="ARBA" id="ARBA00008766"/>
    </source>
</evidence>
<feature type="domain" description="Peptidase M24" evidence="4">
    <location>
        <begin position="316"/>
        <end position="531"/>
    </location>
</feature>
<keyword evidence="2" id="KW-0479">Metal-binding</keyword>
<reference evidence="7 8" key="1">
    <citation type="journal article" date="2021" name="Microorganisms">
        <title>The Ever-Expanding Pseudomonas Genus: Description of 43 New Species and Partition of the Pseudomonas putida Group.</title>
        <authorList>
            <person name="Girard L."/>
            <person name="Lood C."/>
            <person name="Hofte M."/>
            <person name="Vandamme P."/>
            <person name="Rokni-Zadeh H."/>
            <person name="van Noort V."/>
            <person name="Lavigne R."/>
            <person name="De Mot R."/>
        </authorList>
    </citation>
    <scope>NUCLEOTIDE SEQUENCE [LARGE SCALE GENOMIC DNA]</scope>
    <source>
        <strain evidence="7 8">SWRI17</strain>
    </source>
</reference>
<dbReference type="PANTHER" id="PTHR43763">
    <property type="entry name" value="XAA-PRO AMINOPEPTIDASE 1"/>
    <property type="match status" value="1"/>
</dbReference>
<evidence type="ECO:0000313" key="8">
    <source>
        <dbReference type="Proteomes" id="UP000824066"/>
    </source>
</evidence>
<dbReference type="EMBL" id="CP077080">
    <property type="protein sequence ID" value="QXI55164.1"/>
    <property type="molecule type" value="Genomic_DNA"/>
</dbReference>
<dbReference type="InterPro" id="IPR050422">
    <property type="entry name" value="X-Pro_aminopeptidase_P"/>
</dbReference>
<gene>
    <name evidence="7" type="ORF">KSS97_09580</name>
</gene>
<accession>A0ABX8QJA5</accession>
<name>A0ABX8QJA5_PSECO</name>
<evidence type="ECO:0000259" key="4">
    <source>
        <dbReference type="Pfam" id="PF00557"/>
    </source>
</evidence>
<evidence type="ECO:0000259" key="6">
    <source>
        <dbReference type="Pfam" id="PF16188"/>
    </source>
</evidence>
<evidence type="ECO:0000259" key="5">
    <source>
        <dbReference type="Pfam" id="PF01321"/>
    </source>
</evidence>
<dbReference type="InterPro" id="IPR033740">
    <property type="entry name" value="Pept_M24B"/>
</dbReference>
<dbReference type="Pfam" id="PF16188">
    <property type="entry name" value="Peptidase_M24_C"/>
    <property type="match status" value="1"/>
</dbReference>
<evidence type="ECO:0000313" key="7">
    <source>
        <dbReference type="EMBL" id="QXI55164.1"/>
    </source>
</evidence>
<dbReference type="Proteomes" id="UP000824066">
    <property type="component" value="Chromosome"/>
</dbReference>
<dbReference type="PANTHER" id="PTHR43763:SF6">
    <property type="entry name" value="XAA-PRO AMINOPEPTIDASE 1"/>
    <property type="match status" value="1"/>
</dbReference>
<keyword evidence="7" id="KW-0031">Aminopeptidase</keyword>
<comment type="similarity">
    <text evidence="1">Belongs to the peptidase M24B family.</text>
</comment>
<keyword evidence="7" id="KW-0645">Protease</keyword>
<dbReference type="GO" id="GO:0004177">
    <property type="term" value="F:aminopeptidase activity"/>
    <property type="evidence" value="ECO:0007669"/>
    <property type="project" value="UniProtKB-KW"/>
</dbReference>
<dbReference type="CDD" id="cd01085">
    <property type="entry name" value="APP"/>
    <property type="match status" value="1"/>
</dbReference>
<organism evidence="7 8">
    <name type="scientific">Pseudomonas canavaninivorans</name>
    <dbReference type="NCBI Taxonomy" id="2842348"/>
    <lineage>
        <taxon>Bacteria</taxon>
        <taxon>Pseudomonadati</taxon>
        <taxon>Pseudomonadota</taxon>
        <taxon>Gammaproteobacteria</taxon>
        <taxon>Pseudomonadales</taxon>
        <taxon>Pseudomonadaceae</taxon>
        <taxon>Pseudomonas</taxon>
    </lineage>
</organism>
<dbReference type="RefSeq" id="WP_217861524.1">
    <property type="nucleotide sequence ID" value="NZ_CP077080.1"/>
</dbReference>
<evidence type="ECO:0000256" key="3">
    <source>
        <dbReference type="ARBA" id="ARBA00022801"/>
    </source>
</evidence>
<evidence type="ECO:0000256" key="2">
    <source>
        <dbReference type="ARBA" id="ARBA00022723"/>
    </source>
</evidence>
<protein>
    <submittedName>
        <fullName evidence="7">Aminopeptidase P family protein</fullName>
    </submittedName>
</protein>
<sequence length="602" mass="65899">MSTQPLTPGQVPQRLARIRQLMSDEGIHALLVPSADPHLSEYLPGYWQGRQWLSGFHGSVGTLIVTADFAGVWADSRYWEQATKELEGSGIELVKLVPGQPGPLDWLGEQTPEGSVVAVDGAVMAVASARTLSGKLESRGARLRTDIDLLQKVWSDRPSLPDQPVYAHLPPQATISRVEKLAKLRESLKERGADWHFIATLDDIAWLFNLRGADVSFNPVFVSFALISQQQATLFVALNKVDAPLRAVLEQDGVTLRDYSEAGAALREVPNGMSLQIDPARVTVGLLDNLGSGVKLIEGLNPTTLAKSRKSLADAEHIRKAMEQDGAALCEFFAWLESAWGRERITELTIDEHLTAARKRRPDFVSLSFNTIAAFNANGAMPHYHATEEAHAVIEGDGLLLIDSGGQYLGGTTDITRMVPVGTPTSEQKRDCTRVLKGVIALSRARFPQGILSPLLDAIARAPIWAEQVDYGHGTGHGVGYFLNVHEGPQVIAYQAAAAPQTAMQPGMITSIEPGTYRPGRWGVRIENLVINREAGSSEFGTFLEFETLTLCPIDTRCLEPSLLTQDEKDWFNAYHAEVRRRLSPLLEGDALQWLNTRTAAI</sequence>
<dbReference type="Pfam" id="PF16189">
    <property type="entry name" value="Creatinase_N_2"/>
    <property type="match status" value="1"/>
</dbReference>
<keyword evidence="3" id="KW-0378">Hydrolase</keyword>
<dbReference type="InterPro" id="IPR000587">
    <property type="entry name" value="Creatinase_N"/>
</dbReference>
<feature type="domain" description="Peptidase M24 C-terminal" evidence="6">
    <location>
        <begin position="543"/>
        <end position="602"/>
    </location>
</feature>
<dbReference type="InterPro" id="IPR032416">
    <property type="entry name" value="Peptidase_M24_C"/>
</dbReference>
<dbReference type="InterPro" id="IPR000994">
    <property type="entry name" value="Pept_M24"/>
</dbReference>
<proteinExistence type="inferred from homology"/>
<keyword evidence="8" id="KW-1185">Reference proteome</keyword>
<feature type="domain" description="Creatinase N-terminal" evidence="5">
    <location>
        <begin position="14"/>
        <end position="137"/>
    </location>
</feature>